<accession>A0A3B0Z6N7</accession>
<dbReference type="SUPFAM" id="SSF102588">
    <property type="entry name" value="LmbE-like"/>
    <property type="match status" value="1"/>
</dbReference>
<dbReference type="EMBL" id="UOFO01000002">
    <property type="protein sequence ID" value="VAW83147.1"/>
    <property type="molecule type" value="Genomic_DNA"/>
</dbReference>
<name>A0A3B0Z6N7_9ZZZZ</name>
<gene>
    <name evidence="1" type="ORF">MNBD_GAMMA16-444</name>
</gene>
<dbReference type="InterPro" id="IPR024078">
    <property type="entry name" value="LmbE-like_dom_sf"/>
</dbReference>
<reference evidence="1" key="1">
    <citation type="submission" date="2018-06" db="EMBL/GenBank/DDBJ databases">
        <authorList>
            <person name="Zhirakovskaya E."/>
        </authorList>
    </citation>
    <scope>NUCLEOTIDE SEQUENCE</scope>
</reference>
<dbReference type="AlphaFoldDB" id="A0A3B0Z6N7"/>
<sequence length="267" mass="30996">MNKKVEQALKSSVLIVAHPDDEILWFSSVFNKVDAIIICFGDYLPDSTLSKGREKVIAEYPLSTLSTLGIVESESFDQADWSKPEVTSNGLRIVKSKKSAERYENTFAILHDQLENQLSSFDNVFVHNPWGEYGHEDHVQVYRCVVDIARSQGQNVWFSNYCSVASWNLAQNYLTTYENDGFTLPTQYDTVKPIVELYKKHACWTWYDDYEWFPSESYIRANSIIDASQHGHIFSLNMMKTNVHRKRKPKGKIMRFRQKVARFIEPD</sequence>
<proteinExistence type="predicted"/>
<organism evidence="1">
    <name type="scientific">hydrothermal vent metagenome</name>
    <dbReference type="NCBI Taxonomy" id="652676"/>
    <lineage>
        <taxon>unclassified sequences</taxon>
        <taxon>metagenomes</taxon>
        <taxon>ecological metagenomes</taxon>
    </lineage>
</organism>
<evidence type="ECO:0000313" key="1">
    <source>
        <dbReference type="EMBL" id="VAW83147.1"/>
    </source>
</evidence>
<dbReference type="Gene3D" id="3.40.50.10320">
    <property type="entry name" value="LmbE-like"/>
    <property type="match status" value="1"/>
</dbReference>
<protein>
    <submittedName>
        <fullName evidence="1">Uncharacterized protein</fullName>
    </submittedName>
</protein>